<organism evidence="2 3">
    <name type="scientific">Insolitispirillum peregrinum</name>
    <dbReference type="NCBI Taxonomy" id="80876"/>
    <lineage>
        <taxon>Bacteria</taxon>
        <taxon>Pseudomonadati</taxon>
        <taxon>Pseudomonadota</taxon>
        <taxon>Alphaproteobacteria</taxon>
        <taxon>Rhodospirillales</taxon>
        <taxon>Novispirillaceae</taxon>
        <taxon>Insolitispirillum</taxon>
    </lineage>
</organism>
<evidence type="ECO:0000259" key="1">
    <source>
        <dbReference type="Pfam" id="PF00126"/>
    </source>
</evidence>
<evidence type="ECO:0000313" key="3">
    <source>
        <dbReference type="Proteomes" id="UP000185678"/>
    </source>
</evidence>
<protein>
    <submittedName>
        <fullName evidence="2">Molybdate transport system regulatory protein</fullName>
    </submittedName>
</protein>
<dbReference type="PANTHER" id="PTHR30432">
    <property type="entry name" value="TRANSCRIPTIONAL REGULATOR MODE"/>
    <property type="match status" value="1"/>
</dbReference>
<dbReference type="AlphaFoldDB" id="A0A1N7PCJ5"/>
<proteinExistence type="predicted"/>
<dbReference type="Proteomes" id="UP000185678">
    <property type="component" value="Unassembled WGS sequence"/>
</dbReference>
<dbReference type="InterPro" id="IPR000847">
    <property type="entry name" value="LysR_HTH_N"/>
</dbReference>
<dbReference type="InterPro" id="IPR036388">
    <property type="entry name" value="WH-like_DNA-bd_sf"/>
</dbReference>
<keyword evidence="3" id="KW-1185">Reference proteome</keyword>
<dbReference type="SUPFAM" id="SSF46785">
    <property type="entry name" value="Winged helix' DNA-binding domain"/>
    <property type="match status" value="1"/>
</dbReference>
<name>A0A1N7PCJ5_9PROT</name>
<feature type="domain" description="HTH lysR-type" evidence="1">
    <location>
        <begin position="25"/>
        <end position="87"/>
    </location>
</feature>
<dbReference type="RefSeq" id="WP_245821509.1">
    <property type="nucleotide sequence ID" value="NZ_FTOA01000006.1"/>
</dbReference>
<reference evidence="2 3" key="1">
    <citation type="submission" date="2017-01" db="EMBL/GenBank/DDBJ databases">
        <authorList>
            <person name="Mah S.A."/>
            <person name="Swanson W.J."/>
            <person name="Moy G.W."/>
            <person name="Vacquier V.D."/>
        </authorList>
    </citation>
    <scope>NUCLEOTIDE SEQUENCE [LARGE SCALE GENOMIC DNA]</scope>
    <source>
        <strain evidence="2 3">DSM 11589</strain>
    </source>
</reference>
<dbReference type="PANTHER" id="PTHR30432:SF1">
    <property type="entry name" value="DNA-BINDING TRANSCRIPTIONAL DUAL REGULATOR MODE"/>
    <property type="match status" value="1"/>
</dbReference>
<dbReference type="Gene3D" id="1.10.10.10">
    <property type="entry name" value="Winged helix-like DNA-binding domain superfamily/Winged helix DNA-binding domain"/>
    <property type="match status" value="1"/>
</dbReference>
<dbReference type="Pfam" id="PF00126">
    <property type="entry name" value="HTH_1"/>
    <property type="match status" value="1"/>
</dbReference>
<dbReference type="InterPro" id="IPR036390">
    <property type="entry name" value="WH_DNA-bd_sf"/>
</dbReference>
<gene>
    <name evidence="2" type="ORF">SAMN05421779_106224</name>
</gene>
<sequence>MADSHSLRVRLRLKAGPKLVLGPGRLEILQGIAETGSISAAARGMEMSYRRAWLLVDDINHCFESPLVESVTGGKRGGGARLTALGEQVVAAYVRLLEKTDQAIAAERAELESLLAEILPSPNNE</sequence>
<accession>A0A1N7PCJ5</accession>
<dbReference type="GO" id="GO:0003700">
    <property type="term" value="F:DNA-binding transcription factor activity"/>
    <property type="evidence" value="ECO:0007669"/>
    <property type="project" value="InterPro"/>
</dbReference>
<dbReference type="EMBL" id="FTOA01000006">
    <property type="protein sequence ID" value="SIT08332.1"/>
    <property type="molecule type" value="Genomic_DNA"/>
</dbReference>
<dbReference type="STRING" id="80876.SAMN05421779_106224"/>
<dbReference type="InterPro" id="IPR051815">
    <property type="entry name" value="Molybdate_resp_trans_reg"/>
</dbReference>
<evidence type="ECO:0000313" key="2">
    <source>
        <dbReference type="EMBL" id="SIT08332.1"/>
    </source>
</evidence>